<evidence type="ECO:0000313" key="5">
    <source>
        <dbReference type="Proteomes" id="UP000266841"/>
    </source>
</evidence>
<dbReference type="Pfam" id="PF13086">
    <property type="entry name" value="AAA_11"/>
    <property type="match status" value="2"/>
</dbReference>
<dbReference type="Proteomes" id="UP000266841">
    <property type="component" value="Unassembled WGS sequence"/>
</dbReference>
<dbReference type="GO" id="GO:0004386">
    <property type="term" value="F:helicase activity"/>
    <property type="evidence" value="ECO:0007669"/>
    <property type="project" value="InterPro"/>
</dbReference>
<dbReference type="Gene3D" id="3.40.50.300">
    <property type="entry name" value="P-loop containing nucleotide triphosphate hydrolases"/>
    <property type="match status" value="2"/>
</dbReference>
<dbReference type="InterPro" id="IPR045055">
    <property type="entry name" value="DNA2/NAM7-like"/>
</dbReference>
<evidence type="ECO:0000256" key="1">
    <source>
        <dbReference type="SAM" id="MobiDB-lite"/>
    </source>
</evidence>
<dbReference type="Pfam" id="PF13087">
    <property type="entry name" value="AAA_12"/>
    <property type="match status" value="1"/>
</dbReference>
<feature type="domain" description="DNA2/NAM7 helicase helicase" evidence="2">
    <location>
        <begin position="262"/>
        <end position="306"/>
    </location>
</feature>
<evidence type="ECO:0000259" key="2">
    <source>
        <dbReference type="Pfam" id="PF13086"/>
    </source>
</evidence>
<proteinExistence type="predicted"/>
<dbReference type="eggNOG" id="KOG1802">
    <property type="taxonomic scope" value="Eukaryota"/>
</dbReference>
<dbReference type="OrthoDB" id="6513042at2759"/>
<dbReference type="AlphaFoldDB" id="K0R3K5"/>
<evidence type="ECO:0008006" key="6">
    <source>
        <dbReference type="Google" id="ProtNLM"/>
    </source>
</evidence>
<dbReference type="InterPro" id="IPR027417">
    <property type="entry name" value="P-loop_NTPase"/>
</dbReference>
<name>K0R3K5_THAOC</name>
<protein>
    <recommendedName>
        <fullName evidence="6">DNA2/NAM7 helicase-like C-terminal domain-containing protein</fullName>
    </recommendedName>
</protein>
<dbReference type="EMBL" id="AGNL01047457">
    <property type="protein sequence ID" value="EJK46925.1"/>
    <property type="molecule type" value="Genomic_DNA"/>
</dbReference>
<dbReference type="InterPro" id="IPR047187">
    <property type="entry name" value="SF1_C_Upf1"/>
</dbReference>
<feature type="region of interest" description="Disordered" evidence="1">
    <location>
        <begin position="1"/>
        <end position="20"/>
    </location>
</feature>
<dbReference type="CDD" id="cd18808">
    <property type="entry name" value="SF1_C_Upf1"/>
    <property type="match status" value="1"/>
</dbReference>
<feature type="domain" description="DNA2/NAM7 helicase-like C-terminal" evidence="3">
    <location>
        <begin position="373"/>
        <end position="528"/>
    </location>
</feature>
<gene>
    <name evidence="4" type="ORF">THAOC_34389</name>
</gene>
<organism evidence="4 5">
    <name type="scientific">Thalassiosira oceanica</name>
    <name type="common">Marine diatom</name>
    <dbReference type="NCBI Taxonomy" id="159749"/>
    <lineage>
        <taxon>Eukaryota</taxon>
        <taxon>Sar</taxon>
        <taxon>Stramenopiles</taxon>
        <taxon>Ochrophyta</taxon>
        <taxon>Bacillariophyta</taxon>
        <taxon>Coscinodiscophyceae</taxon>
        <taxon>Thalassiosirophycidae</taxon>
        <taxon>Thalassiosirales</taxon>
        <taxon>Thalassiosiraceae</taxon>
        <taxon>Thalassiosira</taxon>
    </lineage>
</organism>
<dbReference type="SUPFAM" id="SSF52540">
    <property type="entry name" value="P-loop containing nucleoside triphosphate hydrolases"/>
    <property type="match status" value="1"/>
</dbReference>
<accession>K0R3K5</accession>
<feature type="domain" description="DNA2/NAM7 helicase helicase" evidence="2">
    <location>
        <begin position="42"/>
        <end position="223"/>
    </location>
</feature>
<dbReference type="PANTHER" id="PTHR10887:SF495">
    <property type="entry name" value="HELICASE SENATAXIN ISOFORM X1-RELATED"/>
    <property type="match status" value="1"/>
</dbReference>
<dbReference type="InterPro" id="IPR041679">
    <property type="entry name" value="DNA2/NAM7-like_C"/>
</dbReference>
<reference evidence="4 5" key="1">
    <citation type="journal article" date="2012" name="Genome Biol.">
        <title>Genome and low-iron response of an oceanic diatom adapted to chronic iron limitation.</title>
        <authorList>
            <person name="Lommer M."/>
            <person name="Specht M."/>
            <person name="Roy A.S."/>
            <person name="Kraemer L."/>
            <person name="Andreson R."/>
            <person name="Gutowska M.A."/>
            <person name="Wolf J."/>
            <person name="Bergner S.V."/>
            <person name="Schilhabel M.B."/>
            <person name="Klostermeier U.C."/>
            <person name="Beiko R.G."/>
            <person name="Rosenstiel P."/>
            <person name="Hippler M."/>
            <person name="Laroche J."/>
        </authorList>
    </citation>
    <scope>NUCLEOTIDE SEQUENCE [LARGE SCALE GENOMIC DNA]</scope>
    <source>
        <strain evidence="4 5">CCMP1005</strain>
    </source>
</reference>
<evidence type="ECO:0000259" key="3">
    <source>
        <dbReference type="Pfam" id="PF13087"/>
    </source>
</evidence>
<keyword evidence="5" id="KW-1185">Reference proteome</keyword>
<comment type="caution">
    <text evidence="4">The sequence shown here is derived from an EMBL/GenBank/DDBJ whole genome shotgun (WGS) entry which is preliminary data.</text>
</comment>
<dbReference type="InterPro" id="IPR041677">
    <property type="entry name" value="DNA2/NAM7_AAA_11"/>
</dbReference>
<sequence length="528" mass="56682">MTNPSLGELPKKLAKPPLPTSGQLTKQVMAFIDADPQKLFPKYNEPQLTAIRCALTRRLTLIQGPPGTGKTTTAGSIAFGFVHQSRSLSPNCKVLATAFSNVGADNLAEKFIALGLKVVRVGKPASVSESLWSHTLEAAIERDPTAQKALSDAARLSAKFKREGLDLKRRNKGALSAERAKRDLLTDSVKSSIQACNIAATRALRQADVIVSTAVGAADGRLLAACGIYSEDEDDVKSKDKPQTPFGTVREFAPDNLPPLTLPFVIIDEACQSVEPASLIPIVSTNSCRSLVLLGDPCQLPPTVRSDTSSTGESPLSVSLMSRLASVLPLPVTITAQKDNTQVESRFIECKPTRQAVSKVRPSSLTYRRQYAGSLLLSLQYRSHPSIAAFSSAVFYNGLLSSPTVLNELKQFPPHLSAVLPSANADVSVKFVPVGGRNNESREVIKAGVGDLETDPSNKSYRNDAEAAEVVDLIASLLNKNSGFQGSIGVISPYSSQVALIKSMMARSERVREFAKSYPHEIEVKSVE</sequence>
<evidence type="ECO:0000313" key="4">
    <source>
        <dbReference type="EMBL" id="EJK46925.1"/>
    </source>
</evidence>
<dbReference type="PANTHER" id="PTHR10887">
    <property type="entry name" value="DNA2/NAM7 HELICASE FAMILY"/>
    <property type="match status" value="1"/>
</dbReference>